<dbReference type="CDD" id="cd00555">
    <property type="entry name" value="Maf"/>
    <property type="match status" value="1"/>
</dbReference>
<reference evidence="6" key="1">
    <citation type="submission" date="2022-07" db="EMBL/GenBank/DDBJ databases">
        <title>Tahibacter sp., a new gammaproteobacterium isolated from the silt sample collected at pig farm.</title>
        <authorList>
            <person name="Chen H."/>
        </authorList>
    </citation>
    <scope>NUCLEOTIDE SEQUENCE</scope>
    <source>
        <strain evidence="6">P2K</strain>
    </source>
</reference>
<comment type="catalytic activity">
    <reaction evidence="5">
        <text>N(7)-methyl-GTP + H2O = N(7)-methyl-GMP + diphosphate + H(+)</text>
        <dbReference type="Rhea" id="RHEA:58744"/>
        <dbReference type="ChEBI" id="CHEBI:15377"/>
        <dbReference type="ChEBI" id="CHEBI:15378"/>
        <dbReference type="ChEBI" id="CHEBI:33019"/>
        <dbReference type="ChEBI" id="CHEBI:58285"/>
        <dbReference type="ChEBI" id="CHEBI:87133"/>
    </reaction>
</comment>
<dbReference type="PIRSF" id="PIRSF006305">
    <property type="entry name" value="Maf"/>
    <property type="match status" value="1"/>
</dbReference>
<dbReference type="SUPFAM" id="SSF52972">
    <property type="entry name" value="ITPase-like"/>
    <property type="match status" value="1"/>
</dbReference>
<dbReference type="RefSeq" id="WP_255910241.1">
    <property type="nucleotide sequence ID" value="NZ_JANFQO010000001.1"/>
</dbReference>
<comment type="cofactor">
    <cofactor evidence="5">
        <name>a divalent metal cation</name>
        <dbReference type="ChEBI" id="CHEBI:60240"/>
    </cofactor>
</comment>
<protein>
    <recommendedName>
        <fullName evidence="5">7-methyl-GTP pyrophosphatase</fullName>
        <shortName evidence="5">m(7)GTP pyrophosphatase</shortName>
        <ecNumber evidence="5">3.6.1.-</ecNumber>
    </recommendedName>
</protein>
<comment type="caution">
    <text evidence="6">The sequence shown here is derived from an EMBL/GenBank/DDBJ whole genome shotgun (WGS) entry which is preliminary data.</text>
</comment>
<evidence type="ECO:0000256" key="1">
    <source>
        <dbReference type="ARBA" id="ARBA00004496"/>
    </source>
</evidence>
<dbReference type="EC" id="3.6.1.-" evidence="5"/>
<dbReference type="Proteomes" id="UP001165498">
    <property type="component" value="Unassembled WGS sequence"/>
</dbReference>
<comment type="caution">
    <text evidence="5">Lacks conserved residue(s) required for the propagation of feature annotation.</text>
</comment>
<comment type="function">
    <text evidence="5">Nucleoside triphosphate pyrophosphatase that hydrolyzes 7-methyl-GTP (m(7)GTP). May have a dual role in cell division arrest and in preventing the incorporation of modified nucleotides into cellular nucleic acids.</text>
</comment>
<feature type="active site" description="Proton acceptor" evidence="5">
    <location>
        <position position="76"/>
    </location>
</feature>
<dbReference type="PANTHER" id="PTHR43213">
    <property type="entry name" value="BIFUNCTIONAL DTTP/UTP PYROPHOSPHATASE/METHYLTRANSFERASE PROTEIN-RELATED"/>
    <property type="match status" value="1"/>
</dbReference>
<dbReference type="InterPro" id="IPR003697">
    <property type="entry name" value="Maf-like"/>
</dbReference>
<dbReference type="NCBIfam" id="TIGR00172">
    <property type="entry name" value="maf"/>
    <property type="match status" value="1"/>
</dbReference>
<dbReference type="HAMAP" id="MF_00528">
    <property type="entry name" value="Maf"/>
    <property type="match status" value="1"/>
</dbReference>
<comment type="subcellular location">
    <subcellularLocation>
        <location evidence="1 5">Cytoplasm</location>
    </subcellularLocation>
</comment>
<comment type="similarity">
    <text evidence="5">Belongs to the Maf family. YceF subfamily.</text>
</comment>
<keyword evidence="7" id="KW-1185">Reference proteome</keyword>
<accession>A0ABT1QKZ7</accession>
<feature type="site" description="Important for substrate specificity" evidence="5">
    <location>
        <position position="163"/>
    </location>
</feature>
<dbReference type="Pfam" id="PF02545">
    <property type="entry name" value="Maf"/>
    <property type="match status" value="1"/>
</dbReference>
<sequence length="201" mass="21301">MSTTPLAGIDLVLGSTSRYRAELLARLTPRFRQQAPGVDETRVPGEAPATLAARLARAKARAVAARNPGSVVIGSDQVAALDDQVLGKPGEAARAEAQLAACSGRRVVFHTALCLADARGAEVRLHEAADTTEVLFRRLDAGEIRRYVEREQPLDCAGSFKSEGLGITLFERIDNADPSALVGLPLIALCRLLRAAGIVPL</sequence>
<dbReference type="EMBL" id="JANFQO010000001">
    <property type="protein sequence ID" value="MCQ4163213.1"/>
    <property type="molecule type" value="Genomic_DNA"/>
</dbReference>
<dbReference type="PANTHER" id="PTHR43213:SF10">
    <property type="entry name" value="7-METHYL-GTP PYROPHOSPHATASE"/>
    <property type="match status" value="1"/>
</dbReference>
<feature type="site" description="Important for substrate specificity" evidence="5">
    <location>
        <position position="77"/>
    </location>
</feature>
<evidence type="ECO:0000313" key="6">
    <source>
        <dbReference type="EMBL" id="MCQ4163213.1"/>
    </source>
</evidence>
<keyword evidence="4 5" id="KW-0546">Nucleotide metabolism</keyword>
<keyword evidence="3 5" id="KW-0378">Hydrolase</keyword>
<dbReference type="InterPro" id="IPR029001">
    <property type="entry name" value="ITPase-like_fam"/>
</dbReference>
<keyword evidence="2 5" id="KW-0963">Cytoplasm</keyword>
<gene>
    <name evidence="6" type="ORF">NM961_00630</name>
</gene>
<evidence type="ECO:0000256" key="5">
    <source>
        <dbReference type="HAMAP-Rule" id="MF_00528"/>
    </source>
</evidence>
<evidence type="ECO:0000256" key="3">
    <source>
        <dbReference type="ARBA" id="ARBA00022801"/>
    </source>
</evidence>
<name>A0ABT1QKZ7_9GAMM</name>
<evidence type="ECO:0000313" key="7">
    <source>
        <dbReference type="Proteomes" id="UP001165498"/>
    </source>
</evidence>
<feature type="site" description="Important for substrate specificity" evidence="5">
    <location>
        <position position="19"/>
    </location>
</feature>
<dbReference type="Gene3D" id="3.90.950.10">
    <property type="match status" value="1"/>
</dbReference>
<evidence type="ECO:0000256" key="4">
    <source>
        <dbReference type="ARBA" id="ARBA00023080"/>
    </source>
</evidence>
<evidence type="ECO:0000256" key="2">
    <source>
        <dbReference type="ARBA" id="ARBA00022490"/>
    </source>
</evidence>
<organism evidence="6 7">
    <name type="scientific">Tahibacter harae</name>
    <dbReference type="NCBI Taxonomy" id="2963937"/>
    <lineage>
        <taxon>Bacteria</taxon>
        <taxon>Pseudomonadati</taxon>
        <taxon>Pseudomonadota</taxon>
        <taxon>Gammaproteobacteria</taxon>
        <taxon>Lysobacterales</taxon>
        <taxon>Rhodanobacteraceae</taxon>
        <taxon>Tahibacter</taxon>
    </lineage>
</organism>
<proteinExistence type="inferred from homology"/>